<reference evidence="5 6" key="1">
    <citation type="journal article" date="2018" name="Sci. Rep.">
        <title>Comparative analysis of the Pocillopora damicornis genome highlights role of immune system in coral evolution.</title>
        <authorList>
            <person name="Cunning R."/>
            <person name="Bay R.A."/>
            <person name="Gillette P."/>
            <person name="Baker A.C."/>
            <person name="Traylor-Knowles N."/>
        </authorList>
    </citation>
    <scope>NUCLEOTIDE SEQUENCE [LARGE SCALE GENOMIC DNA]</scope>
    <source>
        <strain evidence="5">RSMAS</strain>
        <tissue evidence="5">Whole animal</tissue>
    </source>
</reference>
<feature type="region of interest" description="Disordered" evidence="3">
    <location>
        <begin position="1"/>
        <end position="20"/>
    </location>
</feature>
<evidence type="ECO:0000256" key="1">
    <source>
        <dbReference type="ARBA" id="ARBA00001968"/>
    </source>
</evidence>
<proteinExistence type="predicted"/>
<evidence type="ECO:0000313" key="5">
    <source>
        <dbReference type="EMBL" id="RMX42187.1"/>
    </source>
</evidence>
<keyword evidence="2" id="KW-0479">Metal-binding</keyword>
<feature type="domain" description="DDE Tnp4" evidence="4">
    <location>
        <begin position="72"/>
        <end position="131"/>
    </location>
</feature>
<name>A0A3M6TL76_POCDA</name>
<accession>A0A3M6TL76</accession>
<comment type="caution">
    <text evidence="5">The sequence shown here is derived from an EMBL/GenBank/DDBJ whole genome shotgun (WGS) entry which is preliminary data.</text>
</comment>
<dbReference type="Proteomes" id="UP000275408">
    <property type="component" value="Unassembled WGS sequence"/>
</dbReference>
<keyword evidence="6" id="KW-1185">Reference proteome</keyword>
<sequence>MTAAKRKEIQNQHSVRNQRFHRQRTACSEGFLQVIGDTSVVDKSTVSRAITDVSRALTAKQPYFIKWPLTHDECMFTDVVTRWPGRSHESHIFRTSNICTYLQNNHRSPDNGALLGDSGYTCSPFLMTPFATTTTPS</sequence>
<evidence type="ECO:0000259" key="4">
    <source>
        <dbReference type="Pfam" id="PF13359"/>
    </source>
</evidence>
<dbReference type="EMBL" id="RCHS01003420">
    <property type="protein sequence ID" value="RMX42187.1"/>
    <property type="molecule type" value="Genomic_DNA"/>
</dbReference>
<dbReference type="GO" id="GO:0046872">
    <property type="term" value="F:metal ion binding"/>
    <property type="evidence" value="ECO:0007669"/>
    <property type="project" value="UniProtKB-KW"/>
</dbReference>
<dbReference type="Pfam" id="PF13359">
    <property type="entry name" value="DDE_Tnp_4"/>
    <property type="match status" value="1"/>
</dbReference>
<evidence type="ECO:0000256" key="2">
    <source>
        <dbReference type="ARBA" id="ARBA00022723"/>
    </source>
</evidence>
<protein>
    <recommendedName>
        <fullName evidence="4">DDE Tnp4 domain-containing protein</fullName>
    </recommendedName>
</protein>
<dbReference type="InterPro" id="IPR027806">
    <property type="entry name" value="HARBI1_dom"/>
</dbReference>
<evidence type="ECO:0000313" key="6">
    <source>
        <dbReference type="Proteomes" id="UP000275408"/>
    </source>
</evidence>
<organism evidence="5 6">
    <name type="scientific">Pocillopora damicornis</name>
    <name type="common">Cauliflower coral</name>
    <name type="synonym">Millepora damicornis</name>
    <dbReference type="NCBI Taxonomy" id="46731"/>
    <lineage>
        <taxon>Eukaryota</taxon>
        <taxon>Metazoa</taxon>
        <taxon>Cnidaria</taxon>
        <taxon>Anthozoa</taxon>
        <taxon>Hexacorallia</taxon>
        <taxon>Scleractinia</taxon>
        <taxon>Astrocoeniina</taxon>
        <taxon>Pocilloporidae</taxon>
        <taxon>Pocillopora</taxon>
    </lineage>
</organism>
<evidence type="ECO:0000256" key="3">
    <source>
        <dbReference type="SAM" id="MobiDB-lite"/>
    </source>
</evidence>
<comment type="cofactor">
    <cofactor evidence="1">
        <name>a divalent metal cation</name>
        <dbReference type="ChEBI" id="CHEBI:60240"/>
    </cofactor>
</comment>
<dbReference type="AlphaFoldDB" id="A0A3M6TL76"/>
<gene>
    <name evidence="5" type="ORF">pdam_00024715</name>
</gene>
<feature type="compositionally biased region" description="Basic and acidic residues" evidence="3">
    <location>
        <begin position="1"/>
        <end position="10"/>
    </location>
</feature>